<keyword evidence="10" id="KW-1185">Reference proteome</keyword>
<dbReference type="InterPro" id="IPR036291">
    <property type="entry name" value="NAD(P)-bd_dom_sf"/>
</dbReference>
<dbReference type="SUPFAM" id="SSF51735">
    <property type="entry name" value="NAD(P)-binding Rossmann-fold domains"/>
    <property type="match status" value="1"/>
</dbReference>
<dbReference type="PANTHER" id="PTHR11645">
    <property type="entry name" value="PYRROLINE-5-CARBOXYLATE REDUCTASE"/>
    <property type="match status" value="1"/>
</dbReference>
<evidence type="ECO:0000256" key="1">
    <source>
        <dbReference type="ARBA" id="ARBA00005525"/>
    </source>
</evidence>
<dbReference type="InterPro" id="IPR028939">
    <property type="entry name" value="P5C_Rdtase_cat_N"/>
</dbReference>
<evidence type="ECO:0000313" key="9">
    <source>
        <dbReference type="EMBL" id="OXE44523.1"/>
    </source>
</evidence>
<dbReference type="UniPathway" id="UPA00098">
    <property type="reaction ID" value="UER00361"/>
</dbReference>
<evidence type="ECO:0000256" key="3">
    <source>
        <dbReference type="ARBA" id="ARBA00023002"/>
    </source>
</evidence>
<dbReference type="NCBIfam" id="TIGR00112">
    <property type="entry name" value="proC"/>
    <property type="match status" value="1"/>
</dbReference>
<keyword evidence="3 4" id="KW-0560">Oxidoreductase</keyword>
<organism evidence="9 10">
    <name type="scientific">Turicimonas muris</name>
    <dbReference type="NCBI Taxonomy" id="1796652"/>
    <lineage>
        <taxon>Bacteria</taxon>
        <taxon>Pseudomonadati</taxon>
        <taxon>Pseudomonadota</taxon>
        <taxon>Betaproteobacteria</taxon>
        <taxon>Burkholderiales</taxon>
        <taxon>Sutterellaceae</taxon>
        <taxon>Turicimonas</taxon>
    </lineage>
</organism>
<dbReference type="RefSeq" id="WP_066592431.1">
    <property type="nucleotide sequence ID" value="NZ_CAJTBZ010000045.1"/>
</dbReference>
<dbReference type="Pfam" id="PF14748">
    <property type="entry name" value="P5CR_dimer"/>
    <property type="match status" value="1"/>
</dbReference>
<evidence type="ECO:0000256" key="4">
    <source>
        <dbReference type="HAMAP-Rule" id="MF_01925"/>
    </source>
</evidence>
<comment type="function">
    <text evidence="4">Catalyzes the reduction of 1-pyrroline-5-carboxylate (PCA) to L-proline.</text>
</comment>
<sequence length="276" mass="30184">MTGRKVAFIGGGNMASAIISRMVSTWDNPACIHVADKNFEKLENLHKEFNVTTHQETGEWLSEMDCVVLAVKPQQLPEVLIQNKEFLKDTFVLSIAAGVKTKDIEKLLGQNRICRVMPNTPVREGLGVCGIFMVSKEEKDKETVEAILKPTGLLIWCTTESMIDSLTAVSGSGPAYVFLFLAALEKAALEFGFTAQEAHDMAVYTILGSSTLALKSDETFTSLCKKVQSKGGTTIEATKVIEGSGFADMMLRAMEACRTRAIELGDEFSKKVEKAE</sequence>
<accession>A0A227KB85</accession>
<keyword evidence="4" id="KW-0028">Amino-acid biosynthesis</keyword>
<comment type="caution">
    <text evidence="9">The sequence shown here is derived from an EMBL/GenBank/DDBJ whole genome shotgun (WGS) entry which is preliminary data.</text>
</comment>
<dbReference type="InterPro" id="IPR008927">
    <property type="entry name" value="6-PGluconate_DH-like_C_sf"/>
</dbReference>
<keyword evidence="2 4" id="KW-0521">NADP</keyword>
<evidence type="ECO:0000259" key="7">
    <source>
        <dbReference type="Pfam" id="PF03807"/>
    </source>
</evidence>
<dbReference type="FunFam" id="1.10.3730.10:FF:000001">
    <property type="entry name" value="Pyrroline-5-carboxylate reductase"/>
    <property type="match status" value="1"/>
</dbReference>
<dbReference type="GeneID" id="78361278"/>
<name>A0A227KB85_9BURK</name>
<dbReference type="EC" id="1.5.1.2" evidence="4 5"/>
<feature type="domain" description="Pyrroline-5-carboxylate reductase catalytic N-terminal" evidence="7">
    <location>
        <begin position="5"/>
        <end position="98"/>
    </location>
</feature>
<comment type="subcellular location">
    <subcellularLocation>
        <location evidence="4">Cytoplasm</location>
    </subcellularLocation>
</comment>
<dbReference type="InterPro" id="IPR029036">
    <property type="entry name" value="P5CR_dimer"/>
</dbReference>
<comment type="pathway">
    <text evidence="4">Amino-acid biosynthesis; L-proline biosynthesis; L-proline from L-glutamate 5-semialdehyde: step 1/1.</text>
</comment>
<dbReference type="Gene3D" id="1.10.3730.10">
    <property type="entry name" value="ProC C-terminal domain-like"/>
    <property type="match status" value="1"/>
</dbReference>
<dbReference type="AlphaFoldDB" id="A0A227KB85"/>
<proteinExistence type="inferred from homology"/>
<dbReference type="Gene3D" id="3.40.50.720">
    <property type="entry name" value="NAD(P)-binding Rossmann-like Domain"/>
    <property type="match status" value="1"/>
</dbReference>
<dbReference type="SUPFAM" id="SSF48179">
    <property type="entry name" value="6-phosphogluconate dehydrogenase C-terminal domain-like"/>
    <property type="match status" value="1"/>
</dbReference>
<comment type="catalytic activity">
    <reaction evidence="4">
        <text>L-proline + NADP(+) = (S)-1-pyrroline-5-carboxylate + NADPH + 2 H(+)</text>
        <dbReference type="Rhea" id="RHEA:14109"/>
        <dbReference type="ChEBI" id="CHEBI:15378"/>
        <dbReference type="ChEBI" id="CHEBI:17388"/>
        <dbReference type="ChEBI" id="CHEBI:57783"/>
        <dbReference type="ChEBI" id="CHEBI:58349"/>
        <dbReference type="ChEBI" id="CHEBI:60039"/>
        <dbReference type="EC" id="1.5.1.2"/>
    </reaction>
</comment>
<evidence type="ECO:0000256" key="2">
    <source>
        <dbReference type="ARBA" id="ARBA00022857"/>
    </source>
</evidence>
<evidence type="ECO:0000256" key="5">
    <source>
        <dbReference type="NCBIfam" id="TIGR00112"/>
    </source>
</evidence>
<keyword evidence="4" id="KW-0641">Proline biosynthesis</keyword>
<evidence type="ECO:0000313" key="10">
    <source>
        <dbReference type="Proteomes" id="UP000214610"/>
    </source>
</evidence>
<evidence type="ECO:0000259" key="8">
    <source>
        <dbReference type="Pfam" id="PF14748"/>
    </source>
</evidence>
<keyword evidence="4" id="KW-0963">Cytoplasm</keyword>
<reference evidence="10" key="1">
    <citation type="submission" date="2017-05" db="EMBL/GenBank/DDBJ databases">
        <title>Improved OligoMM genomes.</title>
        <authorList>
            <person name="Garzetti D."/>
        </authorList>
    </citation>
    <scope>NUCLEOTIDE SEQUENCE [LARGE SCALE GENOMIC DNA]</scope>
    <source>
        <strain evidence="10">YL45</strain>
    </source>
</reference>
<dbReference type="PANTHER" id="PTHR11645:SF0">
    <property type="entry name" value="PYRROLINE-5-CARBOXYLATE REDUCTASE 3"/>
    <property type="match status" value="1"/>
</dbReference>
<feature type="binding site" evidence="6">
    <location>
        <begin position="70"/>
        <end position="73"/>
    </location>
    <ligand>
        <name>NADP(+)</name>
        <dbReference type="ChEBI" id="CHEBI:58349"/>
    </ligand>
</feature>
<dbReference type="Pfam" id="PF03807">
    <property type="entry name" value="F420_oxidored"/>
    <property type="match status" value="1"/>
</dbReference>
<dbReference type="InterPro" id="IPR000304">
    <property type="entry name" value="Pyrroline-COOH_reductase"/>
</dbReference>
<feature type="domain" description="Pyrroline-5-carboxylate reductase dimerisation" evidence="8">
    <location>
        <begin position="160"/>
        <end position="264"/>
    </location>
</feature>
<comment type="catalytic activity">
    <reaction evidence="4">
        <text>L-proline + NAD(+) = (S)-1-pyrroline-5-carboxylate + NADH + 2 H(+)</text>
        <dbReference type="Rhea" id="RHEA:14105"/>
        <dbReference type="ChEBI" id="CHEBI:15378"/>
        <dbReference type="ChEBI" id="CHEBI:17388"/>
        <dbReference type="ChEBI" id="CHEBI:57540"/>
        <dbReference type="ChEBI" id="CHEBI:57945"/>
        <dbReference type="ChEBI" id="CHEBI:60039"/>
        <dbReference type="EC" id="1.5.1.2"/>
    </reaction>
</comment>
<dbReference type="PIRSF" id="PIRSF000193">
    <property type="entry name" value="Pyrrol-5-carb_rd"/>
    <property type="match status" value="1"/>
</dbReference>
<dbReference type="GO" id="GO:0004735">
    <property type="term" value="F:pyrroline-5-carboxylate reductase activity"/>
    <property type="evidence" value="ECO:0007669"/>
    <property type="project" value="UniProtKB-UniRule"/>
</dbReference>
<protein>
    <recommendedName>
        <fullName evidence="4 5">Pyrroline-5-carboxylate reductase</fullName>
        <shortName evidence="4">P5C reductase</shortName>
        <shortName evidence="4">P5CR</shortName>
        <ecNumber evidence="4 5">1.5.1.2</ecNumber>
    </recommendedName>
    <alternativeName>
        <fullName evidence="4">PCA reductase</fullName>
    </alternativeName>
</protein>
<dbReference type="EMBL" id="NHMP01000010">
    <property type="protein sequence ID" value="OXE44523.1"/>
    <property type="molecule type" value="Genomic_DNA"/>
</dbReference>
<dbReference type="Proteomes" id="UP000214610">
    <property type="component" value="Unassembled WGS sequence"/>
</dbReference>
<comment type="similarity">
    <text evidence="1 4">Belongs to the pyrroline-5-carboxylate reductase family.</text>
</comment>
<evidence type="ECO:0000256" key="6">
    <source>
        <dbReference type="PIRSR" id="PIRSR000193-1"/>
    </source>
</evidence>
<feature type="binding site" evidence="6">
    <location>
        <begin position="9"/>
        <end position="14"/>
    </location>
    <ligand>
        <name>NADP(+)</name>
        <dbReference type="ChEBI" id="CHEBI:58349"/>
    </ligand>
</feature>
<dbReference type="GO" id="GO:0005737">
    <property type="term" value="C:cytoplasm"/>
    <property type="evidence" value="ECO:0007669"/>
    <property type="project" value="UniProtKB-SubCell"/>
</dbReference>
<dbReference type="GO" id="GO:0055129">
    <property type="term" value="P:L-proline biosynthetic process"/>
    <property type="evidence" value="ECO:0007669"/>
    <property type="project" value="UniProtKB-UniRule"/>
</dbReference>
<gene>
    <name evidence="4" type="primary">proC</name>
    <name evidence="9" type="ORF">ADH67_11595</name>
</gene>
<dbReference type="HAMAP" id="MF_01925">
    <property type="entry name" value="P5C_reductase"/>
    <property type="match status" value="1"/>
</dbReference>